<evidence type="ECO:0000313" key="4">
    <source>
        <dbReference type="Proteomes" id="UP000015100"/>
    </source>
</evidence>
<keyword evidence="1" id="KW-0949">S-adenosyl-L-methionine</keyword>
<organism evidence="3 4">
    <name type="scientific">Dactylellina haptotyla (strain CBS 200.50)</name>
    <name type="common">Nematode-trapping fungus</name>
    <name type="synonym">Monacrosporium haptotylum</name>
    <dbReference type="NCBI Taxonomy" id="1284197"/>
    <lineage>
        <taxon>Eukaryota</taxon>
        <taxon>Fungi</taxon>
        <taxon>Dikarya</taxon>
        <taxon>Ascomycota</taxon>
        <taxon>Pezizomycotina</taxon>
        <taxon>Orbiliomycetes</taxon>
        <taxon>Orbiliales</taxon>
        <taxon>Orbiliaceae</taxon>
        <taxon>Dactylellina</taxon>
    </lineage>
</organism>
<dbReference type="GO" id="GO:0005730">
    <property type="term" value="C:nucleolus"/>
    <property type="evidence" value="ECO:0007669"/>
    <property type="project" value="UniProtKB-SubCell"/>
</dbReference>
<keyword evidence="1" id="KW-0698">rRNA processing</keyword>
<dbReference type="EC" id="2.1.1.-" evidence="1"/>
<dbReference type="GO" id="GO:0042273">
    <property type="term" value="P:ribosomal large subunit biogenesis"/>
    <property type="evidence" value="ECO:0007669"/>
    <property type="project" value="TreeGrafter"/>
</dbReference>
<dbReference type="eggNOG" id="KOG3045">
    <property type="taxonomic scope" value="Eukaryota"/>
</dbReference>
<comment type="subcellular location">
    <subcellularLocation>
        <location evidence="1">Nucleus</location>
        <location evidence="1">Nucleolus</location>
    </subcellularLocation>
</comment>
<dbReference type="STRING" id="1284197.S7ZYC4"/>
<dbReference type="OrthoDB" id="10258825at2759"/>
<dbReference type="Gene3D" id="3.40.50.150">
    <property type="entry name" value="Vaccinia Virus protein VP39"/>
    <property type="match status" value="1"/>
</dbReference>
<reference evidence="4" key="2">
    <citation type="submission" date="2013-04" db="EMBL/GenBank/DDBJ databases">
        <title>Genomic mechanisms accounting for the adaptation to parasitism in nematode-trapping fungi.</title>
        <authorList>
            <person name="Ahren D.G."/>
        </authorList>
    </citation>
    <scope>NUCLEOTIDE SEQUENCE [LARGE SCALE GENOMIC DNA]</scope>
    <source>
        <strain evidence="4">CBS 200.50</strain>
    </source>
</reference>
<reference evidence="3 4" key="1">
    <citation type="journal article" date="2013" name="PLoS Genet.">
        <title>Genomic mechanisms accounting for the adaptation to parasitism in nematode-trapping fungi.</title>
        <authorList>
            <person name="Meerupati T."/>
            <person name="Andersson K.M."/>
            <person name="Friman E."/>
            <person name="Kumar D."/>
            <person name="Tunlid A."/>
            <person name="Ahren D."/>
        </authorList>
    </citation>
    <scope>NUCLEOTIDE SEQUENCE [LARGE SCALE GENOMIC DNA]</scope>
    <source>
        <strain evidence="3 4">CBS 200.50</strain>
    </source>
</reference>
<keyword evidence="1" id="KW-0539">Nucleus</keyword>
<dbReference type="SUPFAM" id="SSF53335">
    <property type="entry name" value="S-adenosyl-L-methionine-dependent methyltransferases"/>
    <property type="match status" value="1"/>
</dbReference>
<gene>
    <name evidence="3" type="ORF">H072_11190</name>
</gene>
<dbReference type="AlphaFoldDB" id="S7ZYC4"/>
<accession>S7ZYC4</accession>
<protein>
    <recommendedName>
        <fullName evidence="1">Ribosomal RNA-processing protein 8</fullName>
        <ecNumber evidence="1">2.1.1.-</ecNumber>
    </recommendedName>
</protein>
<dbReference type="GO" id="GO:0016433">
    <property type="term" value="F:rRNA (adenine) methyltransferase activity"/>
    <property type="evidence" value="ECO:0007669"/>
    <property type="project" value="TreeGrafter"/>
</dbReference>
<dbReference type="Proteomes" id="UP000015100">
    <property type="component" value="Unassembled WGS sequence"/>
</dbReference>
<evidence type="ECO:0000256" key="2">
    <source>
        <dbReference type="SAM" id="MobiDB-lite"/>
    </source>
</evidence>
<dbReference type="Pfam" id="PF05148">
    <property type="entry name" value="Methyltransf_8"/>
    <property type="match status" value="1"/>
</dbReference>
<dbReference type="HOGENOM" id="CLU_027694_3_0_1"/>
<name>S7ZYC4_DACHA</name>
<comment type="similarity">
    <text evidence="1">Belongs to the methyltransferase superfamily. RRP8 family.</text>
</comment>
<dbReference type="CDD" id="cd02440">
    <property type="entry name" value="AdoMet_MTases"/>
    <property type="match status" value="1"/>
</dbReference>
<keyword evidence="1" id="KW-0808">Transferase</keyword>
<feature type="region of interest" description="Disordered" evidence="2">
    <location>
        <begin position="111"/>
        <end position="143"/>
    </location>
</feature>
<sequence>MESVPLPRAKDGFATVIDLGCGEGALAKAITGAKPRPKIKVHSYDLHAPNELVTVADIANLPLRDGSVDVAIFCLALMGTNWLKMVEEAARVVKYGGEVWIAEIKSRFARTKTGQKEDGPSKEPKKGKGKKKEKNIKDDTNPADAFVEEQEGNVDQNRWAAGEQSFVEALARRGLRLKSRNGSNKMFVLLDFEKVGTRCSQGFQIPPKPDMHGRISKKFHTEDEQETDEKSILQPCLYKIR</sequence>
<proteinExistence type="inferred from homology"/>
<dbReference type="InterPro" id="IPR029063">
    <property type="entry name" value="SAM-dependent_MTases_sf"/>
</dbReference>
<comment type="caution">
    <text evidence="3">The sequence shown here is derived from an EMBL/GenBank/DDBJ whole genome shotgun (WGS) entry which is preliminary data.</text>
</comment>
<feature type="compositionally biased region" description="Basic and acidic residues" evidence="2">
    <location>
        <begin position="114"/>
        <end position="126"/>
    </location>
</feature>
<dbReference type="PANTHER" id="PTHR12787">
    <property type="entry name" value="RIBOSOMAL RNA-PROCESSING PROTEIN 8"/>
    <property type="match status" value="1"/>
</dbReference>
<dbReference type="InterPro" id="IPR007823">
    <property type="entry name" value="RRP8"/>
</dbReference>
<evidence type="ECO:0000313" key="3">
    <source>
        <dbReference type="EMBL" id="EPS35434.1"/>
    </source>
</evidence>
<dbReference type="PANTHER" id="PTHR12787:SF0">
    <property type="entry name" value="RIBOSOMAL RNA-PROCESSING PROTEIN 8"/>
    <property type="match status" value="1"/>
</dbReference>
<dbReference type="EMBL" id="AQGS01001140">
    <property type="protein sequence ID" value="EPS35434.1"/>
    <property type="molecule type" value="Genomic_DNA"/>
</dbReference>
<evidence type="ECO:0000256" key="1">
    <source>
        <dbReference type="RuleBase" id="RU365074"/>
    </source>
</evidence>
<keyword evidence="4" id="KW-1185">Reference proteome</keyword>
<keyword evidence="1" id="KW-0489">Methyltransferase</keyword>
<comment type="function">
    <text evidence="1">S-adenosyl-L-methionine-dependent methyltransferase that specifically methylates the N(1) position of adenine in helix 25.1 in 25S rRNA. Required both for ribosomal 40S and 60S subunits biogenesis. Required for efficient pre-rRNA cleavage at site A2.</text>
</comment>
<dbReference type="OMA" id="QCKENES"/>